<evidence type="ECO:0000256" key="4">
    <source>
        <dbReference type="ARBA" id="ARBA00022692"/>
    </source>
</evidence>
<feature type="transmembrane region" description="Helical" evidence="7">
    <location>
        <begin position="189"/>
        <end position="208"/>
    </location>
</feature>
<accession>A0A6I6XIV8</accession>
<dbReference type="RefSeq" id="WP_159410986.1">
    <property type="nucleotide sequence ID" value="NZ_CP026115.2"/>
</dbReference>
<evidence type="ECO:0000256" key="2">
    <source>
        <dbReference type="ARBA" id="ARBA00022448"/>
    </source>
</evidence>
<dbReference type="InterPro" id="IPR005829">
    <property type="entry name" value="Sugar_transporter_CS"/>
</dbReference>
<evidence type="ECO:0000256" key="1">
    <source>
        <dbReference type="ARBA" id="ARBA00004651"/>
    </source>
</evidence>
<comment type="subcellular location">
    <subcellularLocation>
        <location evidence="1">Cell membrane</location>
        <topology evidence="1">Multi-pass membrane protein</topology>
    </subcellularLocation>
</comment>
<protein>
    <submittedName>
        <fullName evidence="9">MHS family MFS transporter</fullName>
    </submittedName>
</protein>
<feature type="domain" description="Major facilitator superfamily (MFS) profile" evidence="8">
    <location>
        <begin position="17"/>
        <end position="422"/>
    </location>
</feature>
<dbReference type="GO" id="GO:0022857">
    <property type="term" value="F:transmembrane transporter activity"/>
    <property type="evidence" value="ECO:0007669"/>
    <property type="project" value="InterPro"/>
</dbReference>
<dbReference type="EMBL" id="CP026115">
    <property type="protein sequence ID" value="QHG65659.1"/>
    <property type="molecule type" value="Genomic_DNA"/>
</dbReference>
<evidence type="ECO:0000256" key="3">
    <source>
        <dbReference type="ARBA" id="ARBA00022475"/>
    </source>
</evidence>
<feature type="transmembrane region" description="Helical" evidence="7">
    <location>
        <begin position="397"/>
        <end position="417"/>
    </location>
</feature>
<feature type="transmembrane region" description="Helical" evidence="7">
    <location>
        <begin position="90"/>
        <end position="112"/>
    </location>
</feature>
<dbReference type="Gene3D" id="1.20.1250.20">
    <property type="entry name" value="MFS general substrate transporter like domains"/>
    <property type="match status" value="1"/>
</dbReference>
<dbReference type="InterPro" id="IPR011701">
    <property type="entry name" value="MFS"/>
</dbReference>
<evidence type="ECO:0000313" key="9">
    <source>
        <dbReference type="EMBL" id="QHG65659.1"/>
    </source>
</evidence>
<dbReference type="SUPFAM" id="SSF103473">
    <property type="entry name" value="MFS general substrate transporter"/>
    <property type="match status" value="1"/>
</dbReference>
<evidence type="ECO:0000256" key="6">
    <source>
        <dbReference type="ARBA" id="ARBA00023136"/>
    </source>
</evidence>
<feature type="transmembrane region" description="Helical" evidence="7">
    <location>
        <begin position="240"/>
        <end position="263"/>
    </location>
</feature>
<keyword evidence="2" id="KW-0813">Transport</keyword>
<dbReference type="PANTHER" id="PTHR43045:SF1">
    <property type="entry name" value="SHIKIMATE TRANSPORTER"/>
    <property type="match status" value="1"/>
</dbReference>
<dbReference type="GO" id="GO:0005886">
    <property type="term" value="C:plasma membrane"/>
    <property type="evidence" value="ECO:0007669"/>
    <property type="project" value="UniProtKB-SubCell"/>
</dbReference>
<feature type="transmembrane region" description="Helical" evidence="7">
    <location>
        <begin position="275"/>
        <end position="296"/>
    </location>
</feature>
<feature type="transmembrane region" description="Helical" evidence="7">
    <location>
        <begin position="118"/>
        <end position="143"/>
    </location>
</feature>
<dbReference type="Pfam" id="PF07690">
    <property type="entry name" value="MFS_1"/>
    <property type="match status" value="1"/>
</dbReference>
<dbReference type="PANTHER" id="PTHR43045">
    <property type="entry name" value="SHIKIMATE TRANSPORTER"/>
    <property type="match status" value="1"/>
</dbReference>
<feature type="transmembrane region" description="Helical" evidence="7">
    <location>
        <begin position="328"/>
        <end position="349"/>
    </location>
</feature>
<reference evidence="9 10" key="1">
    <citation type="submission" date="2020-02" db="EMBL/GenBank/DDBJ databases">
        <title>Pseudomonas Putida W5 Complete Genome Assembly.</title>
        <authorList>
            <person name="Yuan Z.-C."/>
            <person name="Shaw G.A."/>
            <person name="Cusano A.D."/>
            <person name="Caddey B.J."/>
            <person name="Weselowski B.J."/>
        </authorList>
    </citation>
    <scope>NUCLEOTIDE SEQUENCE [LARGE SCALE GENOMIC DNA]</scope>
    <source>
        <strain evidence="9 10">W5</strain>
    </source>
</reference>
<dbReference type="Proteomes" id="UP000464480">
    <property type="component" value="Chromosome"/>
</dbReference>
<feature type="transmembrane region" description="Helical" evidence="7">
    <location>
        <begin position="29"/>
        <end position="48"/>
    </location>
</feature>
<feature type="transmembrane region" description="Helical" evidence="7">
    <location>
        <begin position="155"/>
        <end position="177"/>
    </location>
</feature>
<keyword evidence="3" id="KW-1003">Cell membrane</keyword>
<proteinExistence type="predicted"/>
<feature type="transmembrane region" description="Helical" evidence="7">
    <location>
        <begin position="303"/>
        <end position="322"/>
    </location>
</feature>
<keyword evidence="4 7" id="KW-0812">Transmembrane</keyword>
<keyword evidence="5 7" id="KW-1133">Transmembrane helix</keyword>
<keyword evidence="6 7" id="KW-0472">Membrane</keyword>
<evidence type="ECO:0000256" key="7">
    <source>
        <dbReference type="SAM" id="Phobius"/>
    </source>
</evidence>
<dbReference type="InterPro" id="IPR036259">
    <property type="entry name" value="MFS_trans_sf"/>
</dbReference>
<dbReference type="PROSITE" id="PS00217">
    <property type="entry name" value="SUGAR_TRANSPORT_2"/>
    <property type="match status" value="2"/>
</dbReference>
<dbReference type="InterPro" id="IPR020846">
    <property type="entry name" value="MFS_dom"/>
</dbReference>
<sequence length="467" mass="49130">MHAQQTQPASSRSAFRTFCVSGMGTALEFYDFIIYGTAAALVFPQVFFPQMDHLTATLVAFSAFGAGFFARPLGGLVFGHFGDRIGRQKVLVTTLLLMGLSTFLIGCLPGHASVGVAAPILLVLLRLIQGFAAGGEWGGAALFGIESAPPGRRGLWGSFTSMGIGVGGILGAAVFAIVSAAFNDNLVDFAWRIPFWLGGTLVLIGLYARLKAPAAAIMPEARPARAPLAEALRQRPRQMLLCTGIAFGYCTIAYIGSTFFLTYATQVGFGSTQALMFDLALSVAIVFSAPLFGYLSDRVGRRVVMGFGALIMAMGLFAFFSLVGMKSFTIALFAYCLTGLLMGATQGPIPALLGEQFPRSMRYSGISASYQIGAALGGGTASSIATAILILTDHNPLGVALYGAAALALVAVCSLMLRETSRLSMAQIDEEDASDAAVERCHGPGLIHAKGTARSVTHEHRTQHPRA</sequence>
<evidence type="ECO:0000313" key="10">
    <source>
        <dbReference type="Proteomes" id="UP000464480"/>
    </source>
</evidence>
<gene>
    <name evidence="9" type="ORF">C2H86_15145</name>
</gene>
<evidence type="ECO:0000256" key="5">
    <source>
        <dbReference type="ARBA" id="ARBA00022989"/>
    </source>
</evidence>
<feature type="transmembrane region" description="Helical" evidence="7">
    <location>
        <begin position="54"/>
        <end position="78"/>
    </location>
</feature>
<dbReference type="PROSITE" id="PS50850">
    <property type="entry name" value="MFS"/>
    <property type="match status" value="1"/>
</dbReference>
<dbReference type="AlphaFoldDB" id="A0A6I6XIV8"/>
<organism evidence="9 10">
    <name type="scientific">Pseudomonas putida</name>
    <name type="common">Arthrobacter siderocapsulatus</name>
    <dbReference type="NCBI Taxonomy" id="303"/>
    <lineage>
        <taxon>Bacteria</taxon>
        <taxon>Pseudomonadati</taxon>
        <taxon>Pseudomonadota</taxon>
        <taxon>Gammaproteobacteria</taxon>
        <taxon>Pseudomonadales</taxon>
        <taxon>Pseudomonadaceae</taxon>
        <taxon>Pseudomonas</taxon>
    </lineage>
</organism>
<name>A0A6I6XIV8_PSEPU</name>
<evidence type="ECO:0000259" key="8">
    <source>
        <dbReference type="PROSITE" id="PS50850"/>
    </source>
</evidence>
<feature type="transmembrane region" description="Helical" evidence="7">
    <location>
        <begin position="370"/>
        <end position="391"/>
    </location>
</feature>